<dbReference type="EMBL" id="FWFV01000002">
    <property type="protein sequence ID" value="SLN26019.1"/>
    <property type="molecule type" value="Genomic_DNA"/>
</dbReference>
<evidence type="ECO:0000313" key="3">
    <source>
        <dbReference type="EMBL" id="SLN26019.1"/>
    </source>
</evidence>
<reference evidence="3 4" key="1">
    <citation type="submission" date="2017-03" db="EMBL/GenBank/DDBJ databases">
        <authorList>
            <person name="Afonso C.L."/>
            <person name="Miller P.J."/>
            <person name="Scott M.A."/>
            <person name="Spackman E."/>
            <person name="Goraichik I."/>
            <person name="Dimitrov K.M."/>
            <person name="Suarez D.L."/>
            <person name="Swayne D.E."/>
        </authorList>
    </citation>
    <scope>NUCLEOTIDE SEQUENCE [LARGE SCALE GENOMIC DNA]</scope>
    <source>
        <strain evidence="3 4">CECT 7066</strain>
    </source>
</reference>
<dbReference type="InterPro" id="IPR023393">
    <property type="entry name" value="START-like_dom_sf"/>
</dbReference>
<dbReference type="Proteomes" id="UP000193870">
    <property type="component" value="Unassembled WGS sequence"/>
</dbReference>
<dbReference type="Pfam" id="PF08327">
    <property type="entry name" value="AHSA1"/>
    <property type="match status" value="1"/>
</dbReference>
<dbReference type="CDD" id="cd08896">
    <property type="entry name" value="SRPBCC_CalC_Aha1-like_3"/>
    <property type="match status" value="1"/>
</dbReference>
<evidence type="ECO:0000313" key="4">
    <source>
        <dbReference type="Proteomes" id="UP000193870"/>
    </source>
</evidence>
<evidence type="ECO:0000256" key="1">
    <source>
        <dbReference type="ARBA" id="ARBA00006817"/>
    </source>
</evidence>
<sequence>MKPDLDPETDLSFTRTLAAPRQLIWECWTQPEHIPHFFIPAPHKVTAVDIDLRVGGRFNTTFEVEGNQMDNHGVYLEIVPGEKLVFTDGYSEGWKPAPEPFMTAILLLSDTPDGGTTYTAIARHRNPDSCKTHEEMGFIDGWGTVATQLEAYAQGLAG</sequence>
<gene>
    <name evidence="3" type="ORF">PAM7066_01003</name>
</gene>
<dbReference type="AlphaFoldDB" id="A0A1Y5RVD7"/>
<accession>A0A1Y5RVD7</accession>
<proteinExistence type="inferred from homology"/>
<organism evidence="3 4">
    <name type="scientific">Palleronia marisminoris</name>
    <dbReference type="NCBI Taxonomy" id="315423"/>
    <lineage>
        <taxon>Bacteria</taxon>
        <taxon>Pseudomonadati</taxon>
        <taxon>Pseudomonadota</taxon>
        <taxon>Alphaproteobacteria</taxon>
        <taxon>Rhodobacterales</taxon>
        <taxon>Roseobacteraceae</taxon>
        <taxon>Palleronia</taxon>
    </lineage>
</organism>
<dbReference type="RefSeq" id="WP_085853027.1">
    <property type="nucleotide sequence ID" value="NZ_FOPF01000002.1"/>
</dbReference>
<dbReference type="STRING" id="315423.SAMN04488020_102278"/>
<dbReference type="SUPFAM" id="SSF55961">
    <property type="entry name" value="Bet v1-like"/>
    <property type="match status" value="1"/>
</dbReference>
<keyword evidence="4" id="KW-1185">Reference proteome</keyword>
<protein>
    <recommendedName>
        <fullName evidence="2">Activator of Hsp90 ATPase homologue 1/2-like C-terminal domain-containing protein</fullName>
    </recommendedName>
</protein>
<dbReference type="OrthoDB" id="9805228at2"/>
<name>A0A1Y5RVD7_9RHOB</name>
<dbReference type="Gene3D" id="3.30.530.20">
    <property type="match status" value="1"/>
</dbReference>
<dbReference type="InterPro" id="IPR013538">
    <property type="entry name" value="ASHA1/2-like_C"/>
</dbReference>
<feature type="domain" description="Activator of Hsp90 ATPase homologue 1/2-like C-terminal" evidence="2">
    <location>
        <begin position="19"/>
        <end position="153"/>
    </location>
</feature>
<comment type="similarity">
    <text evidence="1">Belongs to the AHA1 family.</text>
</comment>
<evidence type="ECO:0000259" key="2">
    <source>
        <dbReference type="Pfam" id="PF08327"/>
    </source>
</evidence>